<protein>
    <submittedName>
        <fullName evidence="1">Uncharacterized protein</fullName>
    </submittedName>
</protein>
<proteinExistence type="predicted"/>
<sequence length="41" mass="4541">MCPSCGNGRFVVVGEDSEFTYLACSNCGFTNYVPKGVRIYR</sequence>
<evidence type="ECO:0000313" key="1">
    <source>
        <dbReference type="EMBL" id="ADC65529.1"/>
    </source>
</evidence>
<name>D3RYG6_FERPA</name>
<dbReference type="RefSeq" id="WP_012965872.1">
    <property type="nucleotide sequence ID" value="NC_013849.1"/>
</dbReference>
<accession>D3RYG6</accession>
<dbReference type="Proteomes" id="UP000002613">
    <property type="component" value="Chromosome"/>
</dbReference>
<dbReference type="KEGG" id="fpl:Ferp_1378"/>
<evidence type="ECO:0000313" key="2">
    <source>
        <dbReference type="Proteomes" id="UP000002613"/>
    </source>
</evidence>
<dbReference type="GeneID" id="80265017"/>
<dbReference type="AlphaFoldDB" id="D3RYG6"/>
<keyword evidence="2" id="KW-1185">Reference proteome</keyword>
<dbReference type="EMBL" id="CP001899">
    <property type="protein sequence ID" value="ADC65529.1"/>
    <property type="molecule type" value="Genomic_DNA"/>
</dbReference>
<dbReference type="STRING" id="589924.Ferp_1378"/>
<organism evidence="1 2">
    <name type="scientific">Ferroglobus placidus (strain DSM 10642 / AEDII12DO)</name>
    <dbReference type="NCBI Taxonomy" id="589924"/>
    <lineage>
        <taxon>Archaea</taxon>
        <taxon>Methanobacteriati</taxon>
        <taxon>Methanobacteriota</taxon>
        <taxon>Archaeoglobi</taxon>
        <taxon>Archaeoglobales</taxon>
        <taxon>Archaeoglobaceae</taxon>
        <taxon>Ferroglobus</taxon>
    </lineage>
</organism>
<reference evidence="1 2" key="2">
    <citation type="journal article" date="2011" name="Stand. Genomic Sci.">
        <title>Complete genome sequence of Ferroglobus placidus AEDII12DO.</title>
        <authorList>
            <person name="Anderson I."/>
            <person name="Risso C."/>
            <person name="Holmes D."/>
            <person name="Lucas S."/>
            <person name="Copeland A."/>
            <person name="Lapidus A."/>
            <person name="Cheng J.F."/>
            <person name="Bruce D."/>
            <person name="Goodwin L."/>
            <person name="Pitluck S."/>
            <person name="Saunders E."/>
            <person name="Brettin T."/>
            <person name="Detter J.C."/>
            <person name="Han C."/>
            <person name="Tapia R."/>
            <person name="Larimer F."/>
            <person name="Land M."/>
            <person name="Hauser L."/>
            <person name="Woyke T."/>
            <person name="Lovley D."/>
            <person name="Kyrpides N."/>
            <person name="Ivanova N."/>
        </authorList>
    </citation>
    <scope>NUCLEOTIDE SEQUENCE [LARGE SCALE GENOMIC DNA]</scope>
    <source>
        <strain evidence="2">DSM 10642 / AEDII12DO</strain>
    </source>
</reference>
<dbReference type="HOGENOM" id="CLU_217065_0_0_2"/>
<reference evidence="2" key="1">
    <citation type="submission" date="2010-02" db="EMBL/GenBank/DDBJ databases">
        <title>Complete sequence of Ferroglobus placidus DSM 10642.</title>
        <authorList>
            <consortium name="US DOE Joint Genome Institute"/>
            <person name="Lucas S."/>
            <person name="Copeland A."/>
            <person name="Lapidus A."/>
            <person name="Cheng J.-F."/>
            <person name="Bruce D."/>
            <person name="Goodwin L."/>
            <person name="Pitluck S."/>
            <person name="Saunders E."/>
            <person name="Brettin T."/>
            <person name="Detter J.C."/>
            <person name="Han C."/>
            <person name="Tapia R."/>
            <person name="Larimer F."/>
            <person name="Land M."/>
            <person name="Hauser L."/>
            <person name="Kyrpides N."/>
            <person name="Ivanova N."/>
            <person name="Holmes D."/>
            <person name="Lovley D."/>
            <person name="Kyrpides N."/>
            <person name="Anderson I.J."/>
            <person name="Woyke T."/>
        </authorList>
    </citation>
    <scope>NUCLEOTIDE SEQUENCE [LARGE SCALE GENOMIC DNA]</scope>
    <source>
        <strain evidence="2">DSM 10642 / AEDII12DO</strain>
    </source>
</reference>
<gene>
    <name evidence="1" type="ordered locus">Ferp_1378</name>
</gene>
<dbReference type="PaxDb" id="589924-Ferp_1378"/>
<dbReference type="eggNOG" id="arCOG13405">
    <property type="taxonomic scope" value="Archaea"/>
</dbReference>